<protein>
    <submittedName>
        <fullName evidence="2">Uncharacterized protein</fullName>
    </submittedName>
</protein>
<dbReference type="AlphaFoldDB" id="A0A2R5GMZ1"/>
<proteinExistence type="predicted"/>
<evidence type="ECO:0000313" key="3">
    <source>
        <dbReference type="Proteomes" id="UP000241890"/>
    </source>
</evidence>
<dbReference type="Proteomes" id="UP000241890">
    <property type="component" value="Unassembled WGS sequence"/>
</dbReference>
<sequence>MAARFIRYGLDREPMVVVSVAIGAFSLGMVAVVPKVRLAMGLPTDQYFGMEDPATGRYRDTLPRSRQYRFVKDLGVKPELLEEE</sequence>
<evidence type="ECO:0000256" key="1">
    <source>
        <dbReference type="SAM" id="Phobius"/>
    </source>
</evidence>
<feature type="transmembrane region" description="Helical" evidence="1">
    <location>
        <begin position="15"/>
        <end position="33"/>
    </location>
</feature>
<comment type="caution">
    <text evidence="2">The sequence shown here is derived from an EMBL/GenBank/DDBJ whole genome shotgun (WGS) entry which is preliminary data.</text>
</comment>
<name>A0A2R5GMZ1_9STRA</name>
<keyword evidence="1" id="KW-0812">Transmembrane</keyword>
<keyword evidence="1" id="KW-0472">Membrane</keyword>
<dbReference type="OrthoDB" id="199366at2759"/>
<reference evidence="2 3" key="1">
    <citation type="submission" date="2017-12" db="EMBL/GenBank/DDBJ databases">
        <title>Sequencing, de novo assembly and annotation of complete genome of a new Thraustochytrid species, strain FCC1311.</title>
        <authorList>
            <person name="Sedici K."/>
            <person name="Godart F."/>
            <person name="Aiese Cigliano R."/>
            <person name="Sanseverino W."/>
            <person name="Barakat M."/>
            <person name="Ortet P."/>
            <person name="Marechal E."/>
            <person name="Cagnac O."/>
            <person name="Amato A."/>
        </authorList>
    </citation>
    <scope>NUCLEOTIDE SEQUENCE [LARGE SCALE GENOMIC DNA]</scope>
</reference>
<keyword evidence="3" id="KW-1185">Reference proteome</keyword>
<dbReference type="InParanoid" id="A0A2R5GMZ1"/>
<gene>
    <name evidence="2" type="ORF">FCC1311_054562</name>
</gene>
<evidence type="ECO:0000313" key="2">
    <source>
        <dbReference type="EMBL" id="GBG29234.1"/>
    </source>
</evidence>
<keyword evidence="1" id="KW-1133">Transmembrane helix</keyword>
<dbReference type="EMBL" id="BEYU01000054">
    <property type="protein sequence ID" value="GBG29234.1"/>
    <property type="molecule type" value="Genomic_DNA"/>
</dbReference>
<accession>A0A2R5GMZ1</accession>
<organism evidence="2 3">
    <name type="scientific">Hondaea fermentalgiana</name>
    <dbReference type="NCBI Taxonomy" id="2315210"/>
    <lineage>
        <taxon>Eukaryota</taxon>
        <taxon>Sar</taxon>
        <taxon>Stramenopiles</taxon>
        <taxon>Bigyra</taxon>
        <taxon>Labyrinthulomycetes</taxon>
        <taxon>Thraustochytrida</taxon>
        <taxon>Thraustochytriidae</taxon>
        <taxon>Hondaea</taxon>
    </lineage>
</organism>